<comment type="caution">
    <text evidence="3">The sequence shown here is derived from an EMBL/GenBank/DDBJ whole genome shotgun (WGS) entry which is preliminary data.</text>
</comment>
<evidence type="ECO:0000313" key="4">
    <source>
        <dbReference type="Proteomes" id="UP001251528"/>
    </source>
</evidence>
<feature type="signal peptide" evidence="2">
    <location>
        <begin position="1"/>
        <end position="18"/>
    </location>
</feature>
<dbReference type="Proteomes" id="UP001251528">
    <property type="component" value="Unassembled WGS sequence"/>
</dbReference>
<protein>
    <submittedName>
        <fullName evidence="3">Uncharacterized protein</fullName>
    </submittedName>
</protein>
<reference evidence="3" key="1">
    <citation type="submission" date="2023-06" db="EMBL/GenBank/DDBJ databases">
        <title>Conoideocrella luteorostrata (Hypocreales: Clavicipitaceae), a potential biocontrol fungus for elongate hemlock scale in United States Christmas tree production areas.</title>
        <authorList>
            <person name="Barrett H."/>
            <person name="Lovett B."/>
            <person name="Macias A.M."/>
            <person name="Stajich J.E."/>
            <person name="Kasson M.T."/>
        </authorList>
    </citation>
    <scope>NUCLEOTIDE SEQUENCE</scope>
    <source>
        <strain evidence="3">ARSEF 14590</strain>
    </source>
</reference>
<sequence>MKCAIVSALALVSSLAVAAPAERTALDKPSYEANSLSSGHDTVMGGEGGGIEMRTDDYSKYPSYCFVEMGMDGDLPERVPECLDENGQPVWKSKKPKKPTSANK</sequence>
<dbReference type="EMBL" id="JASWJB010000049">
    <property type="protein sequence ID" value="KAK2605929.1"/>
    <property type="molecule type" value="Genomic_DNA"/>
</dbReference>
<keyword evidence="4" id="KW-1185">Reference proteome</keyword>
<evidence type="ECO:0000256" key="1">
    <source>
        <dbReference type="SAM" id="MobiDB-lite"/>
    </source>
</evidence>
<gene>
    <name evidence="3" type="ORF">QQS21_003655</name>
</gene>
<feature type="region of interest" description="Disordered" evidence="1">
    <location>
        <begin position="26"/>
        <end position="51"/>
    </location>
</feature>
<dbReference type="AlphaFoldDB" id="A0AAJ0G0F0"/>
<evidence type="ECO:0000256" key="2">
    <source>
        <dbReference type="SAM" id="SignalP"/>
    </source>
</evidence>
<keyword evidence="2" id="KW-0732">Signal</keyword>
<accession>A0AAJ0G0F0</accession>
<feature type="chain" id="PRO_5042523993" evidence="2">
    <location>
        <begin position="19"/>
        <end position="104"/>
    </location>
</feature>
<evidence type="ECO:0000313" key="3">
    <source>
        <dbReference type="EMBL" id="KAK2605929.1"/>
    </source>
</evidence>
<name>A0AAJ0G0F0_9HYPO</name>
<proteinExistence type="predicted"/>
<feature type="region of interest" description="Disordered" evidence="1">
    <location>
        <begin position="77"/>
        <end position="104"/>
    </location>
</feature>
<organism evidence="3 4">
    <name type="scientific">Conoideocrella luteorostrata</name>
    <dbReference type="NCBI Taxonomy" id="1105319"/>
    <lineage>
        <taxon>Eukaryota</taxon>
        <taxon>Fungi</taxon>
        <taxon>Dikarya</taxon>
        <taxon>Ascomycota</taxon>
        <taxon>Pezizomycotina</taxon>
        <taxon>Sordariomycetes</taxon>
        <taxon>Hypocreomycetidae</taxon>
        <taxon>Hypocreales</taxon>
        <taxon>Clavicipitaceae</taxon>
        <taxon>Conoideocrella</taxon>
    </lineage>
</organism>